<evidence type="ECO:0000313" key="1">
    <source>
        <dbReference type="EMBL" id="TQL87838.1"/>
    </source>
</evidence>
<dbReference type="RefSeq" id="WP_141963428.1">
    <property type="nucleotide sequence ID" value="NZ_VFOZ01000003.1"/>
</dbReference>
<protein>
    <recommendedName>
        <fullName evidence="3">Polyketide cyclase/dehydrase/lipid transport protein</fullName>
    </recommendedName>
</protein>
<reference evidence="1 2" key="1">
    <citation type="submission" date="2019-06" db="EMBL/GenBank/DDBJ databases">
        <title>Sequencing the genomes of 1000 actinobacteria strains.</title>
        <authorList>
            <person name="Klenk H.-P."/>
        </authorList>
    </citation>
    <scope>NUCLEOTIDE SEQUENCE [LARGE SCALE GENOMIC DNA]</scope>
    <source>
        <strain evidence="1 2">DSM 102200</strain>
    </source>
</reference>
<dbReference type="Pfam" id="PF10604">
    <property type="entry name" value="Polyketide_cyc2"/>
    <property type="match status" value="1"/>
</dbReference>
<dbReference type="OrthoDB" id="5458416at2"/>
<dbReference type="InterPro" id="IPR019587">
    <property type="entry name" value="Polyketide_cyclase/dehydratase"/>
</dbReference>
<sequence>MNGPAGRLSGRIRVGLPPDEALRLFTPRGERDWVAGWSPRFPVPTTDDGAPGTVFETEAHGATTTWLVLARQPGRHISYARVTPRDRAGTVTVTVHGSGGHSEVEVTYALTALSDAAAGGLQDFADGYPAFLRSWQDAIEAWLSGPGGVRCRA</sequence>
<keyword evidence="2" id="KW-1185">Reference proteome</keyword>
<dbReference type="EMBL" id="VFOZ01000003">
    <property type="protein sequence ID" value="TQL87838.1"/>
    <property type="molecule type" value="Genomic_DNA"/>
</dbReference>
<evidence type="ECO:0000313" key="2">
    <source>
        <dbReference type="Proteomes" id="UP000316096"/>
    </source>
</evidence>
<organism evidence="1 2">
    <name type="scientific">Actinoallomurus bryophytorum</name>
    <dbReference type="NCBI Taxonomy" id="1490222"/>
    <lineage>
        <taxon>Bacteria</taxon>
        <taxon>Bacillati</taxon>
        <taxon>Actinomycetota</taxon>
        <taxon>Actinomycetes</taxon>
        <taxon>Streptosporangiales</taxon>
        <taxon>Thermomonosporaceae</taxon>
        <taxon>Actinoallomurus</taxon>
    </lineage>
</organism>
<comment type="caution">
    <text evidence="1">The sequence shown here is derived from an EMBL/GenBank/DDBJ whole genome shotgun (WGS) entry which is preliminary data.</text>
</comment>
<dbReference type="AlphaFoldDB" id="A0A543BSN0"/>
<proteinExistence type="predicted"/>
<accession>A0A543BSN0</accession>
<dbReference type="Gene3D" id="3.30.530.20">
    <property type="match status" value="1"/>
</dbReference>
<gene>
    <name evidence="1" type="ORF">FB559_8449</name>
</gene>
<dbReference type="InterPro" id="IPR023393">
    <property type="entry name" value="START-like_dom_sf"/>
</dbReference>
<dbReference type="Proteomes" id="UP000316096">
    <property type="component" value="Unassembled WGS sequence"/>
</dbReference>
<name>A0A543BSN0_9ACTN</name>
<evidence type="ECO:0008006" key="3">
    <source>
        <dbReference type="Google" id="ProtNLM"/>
    </source>
</evidence>
<dbReference type="SUPFAM" id="SSF55961">
    <property type="entry name" value="Bet v1-like"/>
    <property type="match status" value="1"/>
</dbReference>